<sequence>MDGPPPKALVPAENISLQGTTQTQAGEIRVKVLDKLKKTHLKVPLISYVTGNYMQENKVKKILIKHVILPLSQKFSEKIVIKDGGNTNQEKVLVIT</sequence>
<dbReference type="AlphaFoldDB" id="A0A0F5PMG9"/>
<proteinExistence type="predicted"/>
<reference evidence="1 2" key="2">
    <citation type="journal article" date="2015" name="BMC Genomics">
        <title>Analysis of three genomes within the thermophilic bacterial species Caldanaerobacter subterraneus with a focus on carbon monoxide dehydrogenase evolution and hydrolase diversity.</title>
        <authorList>
            <person name="Sant'Anna F.H."/>
            <person name="Lebedinsky A.V."/>
            <person name="Sokolova T.G."/>
            <person name="Robb F.T."/>
            <person name="Gonzalez J.M."/>
        </authorList>
    </citation>
    <scope>NUCLEOTIDE SEQUENCE [LARGE SCALE GENOMIC DNA]</scope>
    <source>
        <strain evidence="1 2">DSM 12653</strain>
    </source>
</reference>
<reference evidence="1 2" key="1">
    <citation type="submission" date="2008-07" db="EMBL/GenBank/DDBJ databases">
        <authorList>
            <person name="Gonzalez J."/>
            <person name="Sokolova T."/>
            <person name="Ferriera S."/>
            <person name="Johnson J."/>
            <person name="Kravitz S."/>
            <person name="Beeson K."/>
            <person name="Sutton G."/>
            <person name="Rogers Y.-H."/>
            <person name="Friedman R."/>
            <person name="Frazier M."/>
            <person name="Venter J.C."/>
        </authorList>
    </citation>
    <scope>NUCLEOTIDE SEQUENCE [LARGE SCALE GENOMIC DNA]</scope>
    <source>
        <strain evidence="1 2">DSM 12653</strain>
    </source>
</reference>
<protein>
    <submittedName>
        <fullName evidence="1">Uncharacterized protein</fullName>
    </submittedName>
</protein>
<evidence type="ECO:0000313" key="1">
    <source>
        <dbReference type="EMBL" id="KKC29581.1"/>
    </source>
</evidence>
<dbReference type="Proteomes" id="UP000010146">
    <property type="component" value="Unassembled WGS sequence"/>
</dbReference>
<gene>
    <name evidence="1" type="ORF">CDSM653_01389</name>
</gene>
<accession>A0A0F5PMG9</accession>
<evidence type="ECO:0000313" key="2">
    <source>
        <dbReference type="Proteomes" id="UP000010146"/>
    </source>
</evidence>
<dbReference type="EMBL" id="ABXP02000076">
    <property type="protein sequence ID" value="KKC29581.1"/>
    <property type="molecule type" value="Genomic_DNA"/>
</dbReference>
<reference evidence="2" key="3">
    <citation type="submission" date="2015-02" db="EMBL/GenBank/DDBJ databases">
        <title>Genome analysis of three genomes within the thermophilic hydrogenogenic bacterial species Caldanaerobacter subterraneus.</title>
        <authorList>
            <person name="Sant'Anna F.H."/>
            <person name="Lebedinsky A."/>
            <person name="Sokolova T."/>
            <person name="Robb F.T."/>
            <person name="Gonzalez J.M."/>
        </authorList>
    </citation>
    <scope>NUCLEOTIDE SEQUENCE [LARGE SCALE GENOMIC DNA]</scope>
    <source>
        <strain evidence="2">DSM 12653</strain>
    </source>
</reference>
<name>A0A0F5PMG9_9THEO</name>
<organism evidence="1 2">
    <name type="scientific">Caldanaerobacter subterraneus subsp. pacificus DSM 12653</name>
    <dbReference type="NCBI Taxonomy" id="391606"/>
    <lineage>
        <taxon>Bacteria</taxon>
        <taxon>Bacillati</taxon>
        <taxon>Bacillota</taxon>
        <taxon>Clostridia</taxon>
        <taxon>Thermoanaerobacterales</taxon>
        <taxon>Thermoanaerobacteraceae</taxon>
        <taxon>Caldanaerobacter</taxon>
    </lineage>
</organism>
<comment type="caution">
    <text evidence="1">The sequence shown here is derived from an EMBL/GenBank/DDBJ whole genome shotgun (WGS) entry which is preliminary data.</text>
</comment>